<dbReference type="PANTHER" id="PTHR12787:SF0">
    <property type="entry name" value="RIBOSOMAL RNA-PROCESSING PROTEIN 8"/>
    <property type="match status" value="1"/>
</dbReference>
<evidence type="ECO:0000256" key="2">
    <source>
        <dbReference type="ARBA" id="ARBA00006301"/>
    </source>
</evidence>
<keyword evidence="6 8" id="KW-0949">S-adenosyl-L-methionine</keyword>
<keyword evidence="4 8" id="KW-0489">Methyltransferase</keyword>
<dbReference type="AlphaFoldDB" id="A0AAN7DWI4"/>
<evidence type="ECO:0000256" key="4">
    <source>
        <dbReference type="ARBA" id="ARBA00022603"/>
    </source>
</evidence>
<dbReference type="EMBL" id="JAXUIC010000012">
    <property type="protein sequence ID" value="KAK4557273.1"/>
    <property type="molecule type" value="Genomic_DNA"/>
</dbReference>
<evidence type="ECO:0000256" key="5">
    <source>
        <dbReference type="ARBA" id="ARBA00022679"/>
    </source>
</evidence>
<dbReference type="Gene3D" id="1.10.10.2150">
    <property type="entry name" value="Ribosomal RNA-processing protein 8, N-terminal domain"/>
    <property type="match status" value="1"/>
</dbReference>
<evidence type="ECO:0000256" key="1">
    <source>
        <dbReference type="ARBA" id="ARBA00004604"/>
    </source>
</evidence>
<evidence type="ECO:0000313" key="10">
    <source>
        <dbReference type="Proteomes" id="UP001324115"/>
    </source>
</evidence>
<keyword evidence="3 8" id="KW-0698">rRNA processing</keyword>
<comment type="subcellular location">
    <subcellularLocation>
        <location evidence="1 8">Nucleus</location>
        <location evidence="1 8">Nucleolus</location>
    </subcellularLocation>
</comment>
<name>A0AAN7DWI4_QUERU</name>
<dbReference type="Pfam" id="PF05148">
    <property type="entry name" value="Methyltransf_8"/>
    <property type="match status" value="1"/>
</dbReference>
<dbReference type="GO" id="GO:0006364">
    <property type="term" value="P:rRNA processing"/>
    <property type="evidence" value="ECO:0007669"/>
    <property type="project" value="UniProtKB-UniRule"/>
</dbReference>
<organism evidence="9 10">
    <name type="scientific">Quercus rubra</name>
    <name type="common">Northern red oak</name>
    <name type="synonym">Quercus borealis</name>
    <dbReference type="NCBI Taxonomy" id="3512"/>
    <lineage>
        <taxon>Eukaryota</taxon>
        <taxon>Viridiplantae</taxon>
        <taxon>Streptophyta</taxon>
        <taxon>Embryophyta</taxon>
        <taxon>Tracheophyta</taxon>
        <taxon>Spermatophyta</taxon>
        <taxon>Magnoliopsida</taxon>
        <taxon>eudicotyledons</taxon>
        <taxon>Gunneridae</taxon>
        <taxon>Pentapetalae</taxon>
        <taxon>rosids</taxon>
        <taxon>fabids</taxon>
        <taxon>Fagales</taxon>
        <taxon>Fagaceae</taxon>
        <taxon>Quercus</taxon>
    </lineage>
</organism>
<dbReference type="Proteomes" id="UP001324115">
    <property type="component" value="Unassembled WGS sequence"/>
</dbReference>
<evidence type="ECO:0000256" key="6">
    <source>
        <dbReference type="ARBA" id="ARBA00022691"/>
    </source>
</evidence>
<accession>A0AAN7DWI4</accession>
<dbReference type="Gene3D" id="3.40.50.150">
    <property type="entry name" value="Vaccinia Virus protein VP39"/>
    <property type="match status" value="1"/>
</dbReference>
<comment type="caution">
    <text evidence="9">The sequence shown here is derived from an EMBL/GenBank/DDBJ whole genome shotgun (WGS) entry which is preliminary data.</text>
</comment>
<sequence length="115" mass="12999">MINKKLCTCSGKEALDYFKDDPTLFDVYPTRYQEQMSHWPEQVVNIITKWLTGHNPSLVVADFGCGDARLAKNVKNKVFSLDLVTNDPSVIVCDMSKMPPFTRRDKLSQGSTQSP</sequence>
<protein>
    <recommendedName>
        <fullName evidence="8">Ribosomal RNA-processing protein 8</fullName>
        <ecNumber evidence="8">2.1.1.-</ecNumber>
    </recommendedName>
</protein>
<evidence type="ECO:0000256" key="8">
    <source>
        <dbReference type="RuleBase" id="RU365074"/>
    </source>
</evidence>
<dbReference type="InterPro" id="IPR007823">
    <property type="entry name" value="RRP8"/>
</dbReference>
<keyword evidence="7 8" id="KW-0539">Nucleus</keyword>
<dbReference type="GO" id="GO:0005730">
    <property type="term" value="C:nucleolus"/>
    <property type="evidence" value="ECO:0007669"/>
    <property type="project" value="UniProtKB-SubCell"/>
</dbReference>
<comment type="function">
    <text evidence="8">Probable methyltransferase required to silence rDNA.</text>
</comment>
<dbReference type="EC" id="2.1.1.-" evidence="8"/>
<evidence type="ECO:0000313" key="9">
    <source>
        <dbReference type="EMBL" id="KAK4557273.1"/>
    </source>
</evidence>
<dbReference type="GO" id="GO:0008168">
    <property type="term" value="F:methyltransferase activity"/>
    <property type="evidence" value="ECO:0007669"/>
    <property type="project" value="UniProtKB-KW"/>
</dbReference>
<evidence type="ECO:0000256" key="7">
    <source>
        <dbReference type="ARBA" id="ARBA00023242"/>
    </source>
</evidence>
<dbReference type="GO" id="GO:0032259">
    <property type="term" value="P:methylation"/>
    <property type="evidence" value="ECO:0007669"/>
    <property type="project" value="UniProtKB-KW"/>
</dbReference>
<keyword evidence="10" id="KW-1185">Reference proteome</keyword>
<keyword evidence="5 8" id="KW-0808">Transferase</keyword>
<evidence type="ECO:0000256" key="3">
    <source>
        <dbReference type="ARBA" id="ARBA00022552"/>
    </source>
</evidence>
<dbReference type="InterPro" id="IPR042036">
    <property type="entry name" value="RRP8_N"/>
</dbReference>
<proteinExistence type="inferred from homology"/>
<gene>
    <name evidence="9" type="ORF">RGQ29_007147</name>
</gene>
<dbReference type="SUPFAM" id="SSF53335">
    <property type="entry name" value="S-adenosyl-L-methionine-dependent methyltransferases"/>
    <property type="match status" value="1"/>
</dbReference>
<reference evidence="9 10" key="1">
    <citation type="journal article" date="2023" name="G3 (Bethesda)">
        <title>A haplotype-resolved chromosome-scale genome for Quercus rubra L. provides insights into the genetics of adaptive traits for red oak species.</title>
        <authorList>
            <person name="Kapoor B."/>
            <person name="Jenkins J."/>
            <person name="Schmutz J."/>
            <person name="Zhebentyayeva T."/>
            <person name="Kuelheim C."/>
            <person name="Coggeshall M."/>
            <person name="Heim C."/>
            <person name="Lasky J.R."/>
            <person name="Leites L."/>
            <person name="Islam-Faridi N."/>
            <person name="Romero-Severson J."/>
            <person name="DeLeo V.L."/>
            <person name="Lucas S.M."/>
            <person name="Lazic D."/>
            <person name="Gailing O."/>
            <person name="Carlson J."/>
            <person name="Staton M."/>
        </authorList>
    </citation>
    <scope>NUCLEOTIDE SEQUENCE [LARGE SCALE GENOMIC DNA]</scope>
    <source>
        <strain evidence="9">Pseudo-F2</strain>
    </source>
</reference>
<dbReference type="PANTHER" id="PTHR12787">
    <property type="entry name" value="RIBOSOMAL RNA-PROCESSING PROTEIN 8"/>
    <property type="match status" value="1"/>
</dbReference>
<dbReference type="InterPro" id="IPR029063">
    <property type="entry name" value="SAM-dependent_MTases_sf"/>
</dbReference>
<comment type="similarity">
    <text evidence="2 8">Belongs to the methyltransferase superfamily. RRP8 family.</text>
</comment>